<reference evidence="1" key="2">
    <citation type="journal article" date="2015" name="Data Brief">
        <title>Shoot transcriptome of the giant reed, Arundo donax.</title>
        <authorList>
            <person name="Barrero R.A."/>
            <person name="Guerrero F.D."/>
            <person name="Moolhuijzen P."/>
            <person name="Goolsby J.A."/>
            <person name="Tidwell J."/>
            <person name="Bellgard S.E."/>
            <person name="Bellgard M.I."/>
        </authorList>
    </citation>
    <scope>NUCLEOTIDE SEQUENCE</scope>
    <source>
        <tissue evidence="1">Shoot tissue taken approximately 20 cm above the soil surface</tissue>
    </source>
</reference>
<dbReference type="EMBL" id="GBRH01245980">
    <property type="protein sequence ID" value="JAD51915.1"/>
    <property type="molecule type" value="Transcribed_RNA"/>
</dbReference>
<protein>
    <submittedName>
        <fullName evidence="1">Uncharacterized protein</fullName>
    </submittedName>
</protein>
<name>A0A0A9ASL4_ARUDO</name>
<reference evidence="1" key="1">
    <citation type="submission" date="2014-09" db="EMBL/GenBank/DDBJ databases">
        <authorList>
            <person name="Magalhaes I.L.F."/>
            <person name="Oliveira U."/>
            <person name="Santos F.R."/>
            <person name="Vidigal T.H.D.A."/>
            <person name="Brescovit A.D."/>
            <person name="Santos A.J."/>
        </authorList>
    </citation>
    <scope>NUCLEOTIDE SEQUENCE</scope>
    <source>
        <tissue evidence="1">Shoot tissue taken approximately 20 cm above the soil surface</tissue>
    </source>
</reference>
<evidence type="ECO:0000313" key="1">
    <source>
        <dbReference type="EMBL" id="JAD51915.1"/>
    </source>
</evidence>
<sequence length="22" mass="2665">MKELIIIFLLIMIFLLHLHNSI</sequence>
<dbReference type="AlphaFoldDB" id="A0A0A9ASL4"/>
<proteinExistence type="predicted"/>
<accession>A0A0A9ASL4</accession>
<organism evidence="1">
    <name type="scientific">Arundo donax</name>
    <name type="common">Giant reed</name>
    <name type="synonym">Donax arundinaceus</name>
    <dbReference type="NCBI Taxonomy" id="35708"/>
    <lineage>
        <taxon>Eukaryota</taxon>
        <taxon>Viridiplantae</taxon>
        <taxon>Streptophyta</taxon>
        <taxon>Embryophyta</taxon>
        <taxon>Tracheophyta</taxon>
        <taxon>Spermatophyta</taxon>
        <taxon>Magnoliopsida</taxon>
        <taxon>Liliopsida</taxon>
        <taxon>Poales</taxon>
        <taxon>Poaceae</taxon>
        <taxon>PACMAD clade</taxon>
        <taxon>Arundinoideae</taxon>
        <taxon>Arundineae</taxon>
        <taxon>Arundo</taxon>
    </lineage>
</organism>